<dbReference type="Proteomes" id="UP000245444">
    <property type="component" value="Chromosome"/>
</dbReference>
<dbReference type="OrthoDB" id="9896918at2"/>
<gene>
    <name evidence="1" type="ORF">DK419_13480</name>
</gene>
<sequence length="176" mass="18762">MVEVAREGVAQAREWRGGLADHGFARSVRAGSKDDHPEVKAASTALRLALERGHVVEVQKITTDSFVSEDDPLFNPIWDVIKGWDIGDLAKYGGYCGATGGHVRAIIRAVRGAVAVQTKAPEVDLEAALAKAFDAGHTRADAKIRGIARDAFADGFDADRAKAVSDLLSTLPTREA</sequence>
<dbReference type="EMBL" id="CP029553">
    <property type="protein sequence ID" value="AWN47204.1"/>
    <property type="molecule type" value="Genomic_DNA"/>
</dbReference>
<reference evidence="1 2" key="1">
    <citation type="submission" date="2018-05" db="EMBL/GenBank/DDBJ databases">
        <title>Complete Genome Sequence of Methylobacterium sp. 17Sr1-28.</title>
        <authorList>
            <person name="Srinivasan S."/>
        </authorList>
    </citation>
    <scope>NUCLEOTIDE SEQUENCE [LARGE SCALE GENOMIC DNA]</scope>
    <source>
        <strain evidence="1 2">17Sr1-28</strain>
    </source>
</reference>
<proteinExistence type="predicted"/>
<keyword evidence="2" id="KW-1185">Reference proteome</keyword>
<dbReference type="KEGG" id="mtea:DK419_13480"/>
<name>A0A2U8WLS8_9HYPH</name>
<accession>A0A2U8WLS8</accession>
<evidence type="ECO:0000313" key="1">
    <source>
        <dbReference type="EMBL" id="AWN47204.1"/>
    </source>
</evidence>
<protein>
    <submittedName>
        <fullName evidence="1">Uncharacterized protein</fullName>
    </submittedName>
</protein>
<dbReference type="AlphaFoldDB" id="A0A2U8WLS8"/>
<organism evidence="1 2">
    <name type="scientific">Methylobacterium terrae</name>
    <dbReference type="NCBI Taxonomy" id="2202827"/>
    <lineage>
        <taxon>Bacteria</taxon>
        <taxon>Pseudomonadati</taxon>
        <taxon>Pseudomonadota</taxon>
        <taxon>Alphaproteobacteria</taxon>
        <taxon>Hyphomicrobiales</taxon>
        <taxon>Methylobacteriaceae</taxon>
        <taxon>Methylobacterium</taxon>
    </lineage>
</organism>
<evidence type="ECO:0000313" key="2">
    <source>
        <dbReference type="Proteomes" id="UP000245444"/>
    </source>
</evidence>